<feature type="non-terminal residue" evidence="3">
    <location>
        <position position="1"/>
    </location>
</feature>
<evidence type="ECO:0000256" key="1">
    <source>
        <dbReference type="SAM" id="MobiDB-lite"/>
    </source>
</evidence>
<reference evidence="4" key="1">
    <citation type="journal article" date="2014" name="Proc. Natl. Acad. Sci. U.S.A.">
        <title>Extensive sampling of basidiomycete genomes demonstrates inadequacy of the white-rot/brown-rot paradigm for wood decay fungi.</title>
        <authorList>
            <person name="Riley R."/>
            <person name="Salamov A.A."/>
            <person name="Brown D.W."/>
            <person name="Nagy L.G."/>
            <person name="Floudas D."/>
            <person name="Held B.W."/>
            <person name="Levasseur A."/>
            <person name="Lombard V."/>
            <person name="Morin E."/>
            <person name="Otillar R."/>
            <person name="Lindquist E.A."/>
            <person name="Sun H."/>
            <person name="LaButti K.M."/>
            <person name="Schmutz J."/>
            <person name="Jabbour D."/>
            <person name="Luo H."/>
            <person name="Baker S.E."/>
            <person name="Pisabarro A.G."/>
            <person name="Walton J.D."/>
            <person name="Blanchette R.A."/>
            <person name="Henrissat B."/>
            <person name="Martin F."/>
            <person name="Cullen D."/>
            <person name="Hibbett D.S."/>
            <person name="Grigoriev I.V."/>
        </authorList>
    </citation>
    <scope>NUCLEOTIDE SEQUENCE [LARGE SCALE GENOMIC DNA]</scope>
    <source>
        <strain evidence="4">PC15</strain>
    </source>
</reference>
<dbReference type="Gene3D" id="3.30.710.10">
    <property type="entry name" value="Potassium Channel Kv1.1, Chain A"/>
    <property type="match status" value="1"/>
</dbReference>
<protein>
    <recommendedName>
        <fullName evidence="2">BTB domain-containing protein</fullName>
    </recommendedName>
</protein>
<dbReference type="Proteomes" id="UP000027073">
    <property type="component" value="Unassembled WGS sequence"/>
</dbReference>
<dbReference type="SUPFAM" id="SSF54695">
    <property type="entry name" value="POZ domain"/>
    <property type="match status" value="1"/>
</dbReference>
<dbReference type="PROSITE" id="PS50097">
    <property type="entry name" value="BTB"/>
    <property type="match status" value="1"/>
</dbReference>
<feature type="domain" description="BTB" evidence="2">
    <location>
        <begin position="4"/>
        <end position="67"/>
    </location>
</feature>
<dbReference type="InterPro" id="IPR011333">
    <property type="entry name" value="SKP1/BTB/POZ_sf"/>
</dbReference>
<dbReference type="STRING" id="1137138.A0A067NMU8"/>
<dbReference type="HOGENOM" id="CLU_1207325_0_0_1"/>
<dbReference type="OrthoDB" id="3184970at2759"/>
<dbReference type="AlphaFoldDB" id="A0A067NMU8"/>
<evidence type="ECO:0000259" key="2">
    <source>
        <dbReference type="PROSITE" id="PS50097"/>
    </source>
</evidence>
<dbReference type="InterPro" id="IPR000210">
    <property type="entry name" value="BTB/POZ_dom"/>
</dbReference>
<dbReference type="Pfam" id="PF00651">
    <property type="entry name" value="BTB"/>
    <property type="match status" value="1"/>
</dbReference>
<gene>
    <name evidence="3" type="ORF">PLEOSDRAFT_1046241</name>
</gene>
<evidence type="ECO:0000313" key="3">
    <source>
        <dbReference type="EMBL" id="KDQ25442.1"/>
    </source>
</evidence>
<evidence type="ECO:0000313" key="4">
    <source>
        <dbReference type="Proteomes" id="UP000027073"/>
    </source>
</evidence>
<dbReference type="InParanoid" id="A0A067NMU8"/>
<accession>A0A067NMU8</accession>
<sequence length="230" mass="25322">APDSDISLLSSDNVLFKVHRINLKMHSDIFADADDISTFKTSNQQAPEIVALAEHSTVLSILLRYMYRQPPPDLSALAHDDFLLLEQIAEAAEKYRVFFAIDAAVRALRLSLPTNPFQILSFAIKHKHPSLVDAAAEWGLRASSLAMGLVVPPPSRTRRTRSITSDFDSNDEGDEGVTTTDNGNSTPTALNANSDGTRLPAIYFPPPHHSRFSVVLPLTALSQRFNGRRC</sequence>
<organism evidence="3 4">
    <name type="scientific">Pleurotus ostreatus (strain PC15)</name>
    <name type="common">Oyster mushroom</name>
    <dbReference type="NCBI Taxonomy" id="1137138"/>
    <lineage>
        <taxon>Eukaryota</taxon>
        <taxon>Fungi</taxon>
        <taxon>Dikarya</taxon>
        <taxon>Basidiomycota</taxon>
        <taxon>Agaricomycotina</taxon>
        <taxon>Agaricomycetes</taxon>
        <taxon>Agaricomycetidae</taxon>
        <taxon>Agaricales</taxon>
        <taxon>Pleurotineae</taxon>
        <taxon>Pleurotaceae</taxon>
        <taxon>Pleurotus</taxon>
    </lineage>
</organism>
<proteinExistence type="predicted"/>
<name>A0A067NMU8_PLEO1</name>
<dbReference type="EMBL" id="KL198010">
    <property type="protein sequence ID" value="KDQ25442.1"/>
    <property type="molecule type" value="Genomic_DNA"/>
</dbReference>
<feature type="region of interest" description="Disordered" evidence="1">
    <location>
        <begin position="154"/>
        <end position="196"/>
    </location>
</feature>
<feature type="compositionally biased region" description="Polar residues" evidence="1">
    <location>
        <begin position="177"/>
        <end position="196"/>
    </location>
</feature>
<dbReference type="VEuPathDB" id="FungiDB:PLEOSDRAFT_1046241"/>